<dbReference type="SUPFAM" id="SSF47384">
    <property type="entry name" value="Homodimeric domain of signal transducing histidine kinase"/>
    <property type="match status" value="1"/>
</dbReference>
<dbReference type="InterPro" id="IPR004358">
    <property type="entry name" value="Sig_transdc_His_kin-like_C"/>
</dbReference>
<reference evidence="10 11" key="1">
    <citation type="submission" date="2019-02" db="EMBL/GenBank/DDBJ databases">
        <title>Deep-cultivation of Planctomycetes and their phenomic and genomic characterization uncovers novel biology.</title>
        <authorList>
            <person name="Wiegand S."/>
            <person name="Jogler M."/>
            <person name="Boedeker C."/>
            <person name="Pinto D."/>
            <person name="Vollmers J."/>
            <person name="Rivas-Marin E."/>
            <person name="Kohn T."/>
            <person name="Peeters S.H."/>
            <person name="Heuer A."/>
            <person name="Rast P."/>
            <person name="Oberbeckmann S."/>
            <person name="Bunk B."/>
            <person name="Jeske O."/>
            <person name="Meyerdierks A."/>
            <person name="Storesund J.E."/>
            <person name="Kallscheuer N."/>
            <person name="Luecker S."/>
            <person name="Lage O.M."/>
            <person name="Pohl T."/>
            <person name="Merkel B.J."/>
            <person name="Hornburger P."/>
            <person name="Mueller R.-W."/>
            <person name="Bruemmer F."/>
            <person name="Labrenz M."/>
            <person name="Spormann A.M."/>
            <person name="Op Den Camp H."/>
            <person name="Overmann J."/>
            <person name="Amann R."/>
            <person name="Jetten M.S.M."/>
            <person name="Mascher T."/>
            <person name="Medema M.H."/>
            <person name="Devos D.P."/>
            <person name="Kaster A.-K."/>
            <person name="Ovreas L."/>
            <person name="Rohde M."/>
            <person name="Galperin M.Y."/>
            <person name="Jogler C."/>
        </authorList>
    </citation>
    <scope>NUCLEOTIDE SEQUENCE [LARGE SCALE GENOMIC DNA]</scope>
    <source>
        <strain evidence="10 11">Pla52n</strain>
    </source>
</reference>
<dbReference type="Pfam" id="PF02518">
    <property type="entry name" value="HATPase_c"/>
    <property type="match status" value="1"/>
</dbReference>
<protein>
    <recommendedName>
        <fullName evidence="2">histidine kinase</fullName>
        <ecNumber evidence="2">2.7.13.3</ecNumber>
    </recommendedName>
</protein>
<dbReference type="InterPro" id="IPR003661">
    <property type="entry name" value="HisK_dim/P_dom"/>
</dbReference>
<evidence type="ECO:0000256" key="7">
    <source>
        <dbReference type="ARBA" id="ARBA00022840"/>
    </source>
</evidence>
<dbReference type="GO" id="GO:0000155">
    <property type="term" value="F:phosphorelay sensor kinase activity"/>
    <property type="evidence" value="ECO:0007669"/>
    <property type="project" value="InterPro"/>
</dbReference>
<comment type="caution">
    <text evidence="10">The sequence shown here is derived from an EMBL/GenBank/DDBJ whole genome shotgun (WGS) entry which is preliminary data.</text>
</comment>
<name>A0A5C6B3F9_9BACT</name>
<keyword evidence="11" id="KW-1185">Reference proteome</keyword>
<dbReference type="SUPFAM" id="SSF55874">
    <property type="entry name" value="ATPase domain of HSP90 chaperone/DNA topoisomerase II/histidine kinase"/>
    <property type="match status" value="1"/>
</dbReference>
<dbReference type="PROSITE" id="PS50109">
    <property type="entry name" value="HIS_KIN"/>
    <property type="match status" value="1"/>
</dbReference>
<evidence type="ECO:0000256" key="1">
    <source>
        <dbReference type="ARBA" id="ARBA00000085"/>
    </source>
</evidence>
<dbReference type="PANTHER" id="PTHR43065">
    <property type="entry name" value="SENSOR HISTIDINE KINASE"/>
    <property type="match status" value="1"/>
</dbReference>
<gene>
    <name evidence="10" type="primary">virA</name>
    <name evidence="10" type="ORF">Pla52n_21890</name>
</gene>
<keyword evidence="7" id="KW-0067">ATP-binding</keyword>
<dbReference type="InterPro" id="IPR036097">
    <property type="entry name" value="HisK_dim/P_sf"/>
</dbReference>
<comment type="catalytic activity">
    <reaction evidence="1">
        <text>ATP + protein L-histidine = ADP + protein N-phospho-L-histidine.</text>
        <dbReference type="EC" id="2.7.13.3"/>
    </reaction>
</comment>
<dbReference type="AlphaFoldDB" id="A0A5C6B3F9"/>
<dbReference type="Proteomes" id="UP000320176">
    <property type="component" value="Unassembled WGS sequence"/>
</dbReference>
<dbReference type="GO" id="GO:0005524">
    <property type="term" value="F:ATP binding"/>
    <property type="evidence" value="ECO:0007669"/>
    <property type="project" value="UniProtKB-KW"/>
</dbReference>
<keyword evidence="6" id="KW-0418">Kinase</keyword>
<evidence type="ECO:0000256" key="5">
    <source>
        <dbReference type="ARBA" id="ARBA00022741"/>
    </source>
</evidence>
<evidence type="ECO:0000256" key="3">
    <source>
        <dbReference type="ARBA" id="ARBA00022553"/>
    </source>
</evidence>
<evidence type="ECO:0000256" key="8">
    <source>
        <dbReference type="ARBA" id="ARBA00023012"/>
    </source>
</evidence>
<dbReference type="RefSeq" id="WP_146519546.1">
    <property type="nucleotide sequence ID" value="NZ_CP151726.1"/>
</dbReference>
<dbReference type="SMART" id="SM00387">
    <property type="entry name" value="HATPase_c"/>
    <property type="match status" value="1"/>
</dbReference>
<dbReference type="PANTHER" id="PTHR43065:SF46">
    <property type="entry name" value="C4-DICARBOXYLATE TRANSPORT SENSOR PROTEIN DCTB"/>
    <property type="match status" value="1"/>
</dbReference>
<feature type="domain" description="Histidine kinase" evidence="9">
    <location>
        <begin position="46"/>
        <end position="261"/>
    </location>
</feature>
<dbReference type="EMBL" id="SJPN01000002">
    <property type="protein sequence ID" value="TWU06468.1"/>
    <property type="molecule type" value="Genomic_DNA"/>
</dbReference>
<dbReference type="SMART" id="SM00388">
    <property type="entry name" value="HisKA"/>
    <property type="match status" value="1"/>
</dbReference>
<dbReference type="OrthoDB" id="9784397at2"/>
<dbReference type="Pfam" id="PF00512">
    <property type="entry name" value="HisKA"/>
    <property type="match status" value="1"/>
</dbReference>
<keyword evidence="8" id="KW-0902">Two-component regulatory system</keyword>
<dbReference type="InterPro" id="IPR005467">
    <property type="entry name" value="His_kinase_dom"/>
</dbReference>
<dbReference type="PRINTS" id="PR00344">
    <property type="entry name" value="BCTRLSENSOR"/>
</dbReference>
<accession>A0A5C6B3F9</accession>
<keyword evidence="4 10" id="KW-0808">Transferase</keyword>
<keyword evidence="5" id="KW-0547">Nucleotide-binding</keyword>
<dbReference type="Gene3D" id="1.10.287.130">
    <property type="match status" value="1"/>
</dbReference>
<evidence type="ECO:0000313" key="10">
    <source>
        <dbReference type="EMBL" id="TWU06468.1"/>
    </source>
</evidence>
<dbReference type="InterPro" id="IPR003594">
    <property type="entry name" value="HATPase_dom"/>
</dbReference>
<organism evidence="10 11">
    <name type="scientific">Stieleria varia</name>
    <dbReference type="NCBI Taxonomy" id="2528005"/>
    <lineage>
        <taxon>Bacteria</taxon>
        <taxon>Pseudomonadati</taxon>
        <taxon>Planctomycetota</taxon>
        <taxon>Planctomycetia</taxon>
        <taxon>Pirellulales</taxon>
        <taxon>Pirellulaceae</taxon>
        <taxon>Stieleria</taxon>
    </lineage>
</organism>
<evidence type="ECO:0000256" key="4">
    <source>
        <dbReference type="ARBA" id="ARBA00022679"/>
    </source>
</evidence>
<evidence type="ECO:0000256" key="6">
    <source>
        <dbReference type="ARBA" id="ARBA00022777"/>
    </source>
</evidence>
<evidence type="ECO:0000259" key="9">
    <source>
        <dbReference type="PROSITE" id="PS50109"/>
    </source>
</evidence>
<dbReference type="Gene3D" id="3.30.565.10">
    <property type="entry name" value="Histidine kinase-like ATPase, C-terminal domain"/>
    <property type="match status" value="1"/>
</dbReference>
<dbReference type="EC" id="2.7.13.3" evidence="2"/>
<evidence type="ECO:0000313" key="11">
    <source>
        <dbReference type="Proteomes" id="UP000320176"/>
    </source>
</evidence>
<keyword evidence="3" id="KW-0597">Phosphoprotein</keyword>
<dbReference type="InterPro" id="IPR036890">
    <property type="entry name" value="HATPase_C_sf"/>
</dbReference>
<evidence type="ECO:0000256" key="2">
    <source>
        <dbReference type="ARBA" id="ARBA00012438"/>
    </source>
</evidence>
<sequence>MQTTSNASTNSPPPAIVHDQQLAIEHLKSQLRKSQSMAALGELTSTATHEFNNVLMTIINYARLGIRNRDDESRDKALSKILAASERAAKITTTILAQARNRSESLEPTDLAAIISDTLVLLEREMNKYRISVTTQFDPETKPALVSGNQIQRVLLNLLINARQAMGEGGELLVRLQPSSESGYVELTVRDSGSGIPQETLPNIFDPFFTTKSGPDESGKGGTGLGLAACKEIIDAHSGRIRVESTVGVGTAFTIRLPIANGNQAAA</sequence>
<proteinExistence type="predicted"/>